<dbReference type="SUPFAM" id="SSF51735">
    <property type="entry name" value="NAD(P)-binding Rossmann-fold domains"/>
    <property type="match status" value="1"/>
</dbReference>
<accession>A0A366KFS1</accession>
<comment type="caution">
    <text evidence="2">The sequence shown here is derived from an EMBL/GenBank/DDBJ whole genome shotgun (WGS) entry which is preliminary data.</text>
</comment>
<gene>
    <name evidence="2" type="ORF">CRD59_01195</name>
</gene>
<dbReference type="GO" id="GO:0042602">
    <property type="term" value="F:riboflavin reductase (NADPH) activity"/>
    <property type="evidence" value="ECO:0007669"/>
    <property type="project" value="TreeGrafter"/>
</dbReference>
<dbReference type="PANTHER" id="PTHR43355">
    <property type="entry name" value="FLAVIN REDUCTASE (NADPH)"/>
    <property type="match status" value="1"/>
</dbReference>
<dbReference type="Pfam" id="PF13460">
    <property type="entry name" value="NAD_binding_10"/>
    <property type="match status" value="1"/>
</dbReference>
<dbReference type="RefSeq" id="WP_113852763.1">
    <property type="nucleotide sequence ID" value="NZ_PDCH01000001.1"/>
</dbReference>
<dbReference type="PANTHER" id="PTHR43355:SF2">
    <property type="entry name" value="FLAVIN REDUCTASE (NADPH)"/>
    <property type="match status" value="1"/>
</dbReference>
<dbReference type="AlphaFoldDB" id="A0A366KFS1"/>
<dbReference type="Proteomes" id="UP000252345">
    <property type="component" value="Unassembled WGS sequence"/>
</dbReference>
<sequence>MARVLIIGATGTVGSATREYLLDHTNDELTLMARRTDGLQPLREDRERIVTGSVTDPLALSEALGEQDAVFAALTGNLTGMARDLVEGMGKASVNRLIFITSMGIYDEIPASVGAEGNLSRNPMLKDYRGAADEVEESGLEYTVIRPGWFMDGEDPDYQVTRKGEPFGGHDVCVSSIADLVMRLIHTPGMGIGESLGINHR</sequence>
<feature type="domain" description="NAD(P)-binding" evidence="1">
    <location>
        <begin position="8"/>
        <end position="188"/>
    </location>
</feature>
<dbReference type="Gene3D" id="3.40.50.720">
    <property type="entry name" value="NAD(P)-binding Rossmann-like Domain"/>
    <property type="match status" value="1"/>
</dbReference>
<evidence type="ECO:0000313" key="3">
    <source>
        <dbReference type="Proteomes" id="UP000252345"/>
    </source>
</evidence>
<evidence type="ECO:0000259" key="1">
    <source>
        <dbReference type="Pfam" id="PF13460"/>
    </source>
</evidence>
<dbReference type="InterPro" id="IPR036291">
    <property type="entry name" value="NAD(P)-bd_dom_sf"/>
</dbReference>
<dbReference type="OrthoDB" id="5510591at2"/>
<organism evidence="2 3">
    <name type="scientific">Bifidobacterium xylocopae</name>
    <dbReference type="NCBI Taxonomy" id="2493119"/>
    <lineage>
        <taxon>Bacteria</taxon>
        <taxon>Bacillati</taxon>
        <taxon>Actinomycetota</taxon>
        <taxon>Actinomycetes</taxon>
        <taxon>Bifidobacteriales</taxon>
        <taxon>Bifidobacteriaceae</taxon>
        <taxon>Bifidobacterium</taxon>
    </lineage>
</organism>
<keyword evidence="3" id="KW-1185">Reference proteome</keyword>
<dbReference type="InterPro" id="IPR016040">
    <property type="entry name" value="NAD(P)-bd_dom"/>
</dbReference>
<dbReference type="InterPro" id="IPR051606">
    <property type="entry name" value="Polyketide_Oxido-like"/>
</dbReference>
<evidence type="ECO:0000313" key="2">
    <source>
        <dbReference type="EMBL" id="RBQ00103.1"/>
    </source>
</evidence>
<dbReference type="GO" id="GO:0004074">
    <property type="term" value="F:biliverdin reductase [NAD(P)H] activity"/>
    <property type="evidence" value="ECO:0007669"/>
    <property type="project" value="TreeGrafter"/>
</dbReference>
<dbReference type="EMBL" id="PDCH01000001">
    <property type="protein sequence ID" value="RBQ00103.1"/>
    <property type="molecule type" value="Genomic_DNA"/>
</dbReference>
<name>A0A366KFS1_9BIFI</name>
<proteinExistence type="predicted"/>
<protein>
    <submittedName>
        <fullName evidence="2">NAD(P)-dependent oxidoreductase</fullName>
    </submittedName>
</protein>
<reference evidence="2 3" key="1">
    <citation type="submission" date="2017-10" db="EMBL/GenBank/DDBJ databases">
        <title>Bifidobacterium xylocopum sp. nov. and Bifidobacterium aemilianum sp. nov., from the carpenter bee (Xylocopa violacea) digestive tract.</title>
        <authorList>
            <person name="Alberoni D."/>
            <person name="Baffoni L."/>
            <person name="Di Gioia D."/>
            <person name="Gaggia F."/>
            <person name="Biavati B."/>
        </authorList>
    </citation>
    <scope>NUCLEOTIDE SEQUENCE [LARGE SCALE GENOMIC DNA]</scope>
    <source>
        <strain evidence="2 3">XV2</strain>
    </source>
</reference>